<feature type="compositionally biased region" description="Polar residues" evidence="1">
    <location>
        <begin position="266"/>
        <end position="282"/>
    </location>
</feature>
<feature type="compositionally biased region" description="Polar residues" evidence="1">
    <location>
        <begin position="410"/>
        <end position="422"/>
    </location>
</feature>
<dbReference type="Pfam" id="PF01039">
    <property type="entry name" value="Carboxyl_trans"/>
    <property type="match status" value="1"/>
</dbReference>
<dbReference type="InterPro" id="IPR034733">
    <property type="entry name" value="AcCoA_carboxyl_beta"/>
</dbReference>
<feature type="region of interest" description="Disordered" evidence="1">
    <location>
        <begin position="348"/>
        <end position="422"/>
    </location>
</feature>
<dbReference type="InterPro" id="IPR029045">
    <property type="entry name" value="ClpP/crotonase-like_dom_sf"/>
</dbReference>
<keyword evidence="4" id="KW-1185">Reference proteome</keyword>
<accession>A0ABP1G1E8</accession>
<dbReference type="PANTHER" id="PTHR43842">
    <property type="entry name" value="PROPIONYL-COA CARBOXYLASE BETA CHAIN"/>
    <property type="match status" value="1"/>
</dbReference>
<gene>
    <name evidence="3" type="primary">g8807</name>
    <name evidence="3" type="ORF">VP750_LOCUS7910</name>
</gene>
<feature type="compositionally biased region" description="Low complexity" evidence="1">
    <location>
        <begin position="674"/>
        <end position="684"/>
    </location>
</feature>
<reference evidence="3 4" key="1">
    <citation type="submission" date="2024-06" db="EMBL/GenBank/DDBJ databases">
        <authorList>
            <person name="Kraege A."/>
            <person name="Thomma B."/>
        </authorList>
    </citation>
    <scope>NUCLEOTIDE SEQUENCE [LARGE SCALE GENOMIC DNA]</scope>
</reference>
<evidence type="ECO:0000313" key="4">
    <source>
        <dbReference type="Proteomes" id="UP001497392"/>
    </source>
</evidence>
<dbReference type="InterPro" id="IPR051047">
    <property type="entry name" value="AccD/PCCB"/>
</dbReference>
<feature type="region of interest" description="Disordered" evidence="1">
    <location>
        <begin position="661"/>
        <end position="690"/>
    </location>
</feature>
<proteinExistence type="predicted"/>
<dbReference type="Proteomes" id="UP001497392">
    <property type="component" value="Unassembled WGS sequence"/>
</dbReference>
<protein>
    <submittedName>
        <fullName evidence="3">G8807 protein</fullName>
    </submittedName>
</protein>
<dbReference type="EMBL" id="CAXHTA020000015">
    <property type="protein sequence ID" value="CAL5226004.1"/>
    <property type="molecule type" value="Genomic_DNA"/>
</dbReference>
<evidence type="ECO:0000256" key="1">
    <source>
        <dbReference type="SAM" id="MobiDB-lite"/>
    </source>
</evidence>
<organism evidence="3 4">
    <name type="scientific">Coccomyxa viridis</name>
    <dbReference type="NCBI Taxonomy" id="1274662"/>
    <lineage>
        <taxon>Eukaryota</taxon>
        <taxon>Viridiplantae</taxon>
        <taxon>Chlorophyta</taxon>
        <taxon>core chlorophytes</taxon>
        <taxon>Trebouxiophyceae</taxon>
        <taxon>Trebouxiophyceae incertae sedis</taxon>
        <taxon>Coccomyxaceae</taxon>
        <taxon>Coccomyxa</taxon>
    </lineage>
</organism>
<dbReference type="SUPFAM" id="SSF52096">
    <property type="entry name" value="ClpP/crotonase"/>
    <property type="match status" value="1"/>
</dbReference>
<dbReference type="Gene3D" id="3.90.226.10">
    <property type="entry name" value="2-enoyl-CoA Hydratase, Chain A, domain 1"/>
    <property type="match status" value="1"/>
</dbReference>
<evidence type="ECO:0000259" key="2">
    <source>
        <dbReference type="Pfam" id="PF01039"/>
    </source>
</evidence>
<comment type="caution">
    <text evidence="3">The sequence shown here is derived from an EMBL/GenBank/DDBJ whole genome shotgun (WGS) entry which is preliminary data.</text>
</comment>
<name>A0ABP1G1E8_9CHLO</name>
<evidence type="ECO:0000313" key="3">
    <source>
        <dbReference type="EMBL" id="CAL5226004.1"/>
    </source>
</evidence>
<feature type="domain" description="Acetyl-coenzyme A carboxylase carboxyl transferase subunit beta" evidence="2">
    <location>
        <begin position="522"/>
        <end position="862"/>
    </location>
</feature>
<sequence>MPHQILLRQLTRKLRPGTLAGFWQGRYTLQPWNEVANSAYSQPPVPQGQTWDTGADFGFAAHQHITNPSTGLDSIYQKHVWSRLGTVEPPESSDTDGQAQAKALAAAAAFVTLQPAAAAAAAQDDEEAHKHKVASCCVPASLKPVALPATVLPLVAVATPASKGTTDTTEVIAMGLSNGLSTIPEEPEEALLDASGAAVSQAAPSAAAESEGIHACETLPAADVEADSREATGSEAPGIIASTSQAIKLPGSAAADAERQPGAAVSSHNAGQAPASQTSAEADSSEQHLAAIPFSCSSESLVHAERVVAKQLVPLPVLTALEISPVSRKDPHALLSAAMHAAHAVPKVHNASPTTASSHKDAETAMSQPDRMTIPIEAERSAARKASHQSASAAPPPSISHIRAAHGPPGQSSRAVSATSPQVRQISFMSTPRPETFAGDSVVSRPIAAAAIQTTAALGRRAMQTALPNQALKRKHIAASVPALYTRRPTADAIRPVLTALELLLDADSIKISGHIPGLMIARGEVCRRGVYACYLDTDSIAWSSQPAACRALCGMMDAAILVGSPVVSIHGSHTSGISSQHCTAGAATTAELADWVPAVQRHMDASGVVPQLVVSQGQLSPISSLLASTCDYSFSQHGNRSGRRAAESCEQDCSSVSQSGGHGGCKAAEHSQQHNSSSNSSSSLCGKQEPSQQESSSIACASLEEALHKARQLLAMLPSSNHAPAPKVPCHDPPWRACSGLQYMQSPLDLCSRLADAGLVAGSWAAPGTSVCFGRLDCATVGFVAVPCSAVIPGAHSRSSLSQVIRTVRFCNAFNLPIVSLLLLHDKGEAVPEGPTRISDLANLIFAYSEAAVPKLAVVCGPEAVPAEKCLKSDVTLLWTSNTAQRPRNQLEAPGAWESASQCISIRPEDTRSELCNALKPLLESRLVTVPRRKHALLPRVC</sequence>
<dbReference type="PANTHER" id="PTHR43842:SF2">
    <property type="entry name" value="PROPIONYL-COA CARBOXYLASE BETA CHAIN, MITOCHONDRIAL"/>
    <property type="match status" value="1"/>
</dbReference>
<feature type="region of interest" description="Disordered" evidence="1">
    <location>
        <begin position="250"/>
        <end position="286"/>
    </location>
</feature>